<dbReference type="OMA" id="PDNYMFA"/>
<dbReference type="InterPro" id="IPR012974">
    <property type="entry name" value="NOP58/56_N"/>
</dbReference>
<dbReference type="Gene3D" id="1.10.246.90">
    <property type="entry name" value="Nop domain"/>
    <property type="match status" value="1"/>
</dbReference>
<dbReference type="FunFam" id="1.10.287.4070:FF:000002">
    <property type="entry name" value="Nucleolar protein 56"/>
    <property type="match status" value="1"/>
</dbReference>
<dbReference type="SMART" id="SM00931">
    <property type="entry name" value="NOSIC"/>
    <property type="match status" value="1"/>
</dbReference>
<accession>A0A9Q0R8Y6</accession>
<evidence type="ECO:0000313" key="8">
    <source>
        <dbReference type="EMBL" id="KAJ5070888.1"/>
    </source>
</evidence>
<feature type="compositionally biased region" description="Low complexity" evidence="6">
    <location>
        <begin position="464"/>
        <end position="478"/>
    </location>
</feature>
<proteinExistence type="inferred from homology"/>
<reference evidence="8" key="1">
    <citation type="submission" date="2022-10" db="EMBL/GenBank/DDBJ databases">
        <title>Novel sulphate-reducing endosymbionts in the free-living metamonad Anaeramoeba.</title>
        <authorList>
            <person name="Jerlstrom-Hultqvist J."/>
            <person name="Cepicka I."/>
            <person name="Gallot-Lavallee L."/>
            <person name="Salas-Leiva D."/>
            <person name="Curtis B.A."/>
            <person name="Zahonova K."/>
            <person name="Pipaliya S."/>
            <person name="Dacks J."/>
            <person name="Roger A.J."/>
        </authorList>
    </citation>
    <scope>NUCLEOTIDE SEQUENCE</scope>
    <source>
        <strain evidence="8">BMAN</strain>
    </source>
</reference>
<dbReference type="Proteomes" id="UP001149090">
    <property type="component" value="Unassembled WGS sequence"/>
</dbReference>
<dbReference type="InterPro" id="IPR042239">
    <property type="entry name" value="Nop_C"/>
</dbReference>
<dbReference type="GO" id="GO:0030515">
    <property type="term" value="F:snoRNA binding"/>
    <property type="evidence" value="ECO:0007669"/>
    <property type="project" value="InterPro"/>
</dbReference>
<evidence type="ECO:0000256" key="3">
    <source>
        <dbReference type="ARBA" id="ARBA00022517"/>
    </source>
</evidence>
<feature type="region of interest" description="Disordered" evidence="6">
    <location>
        <begin position="431"/>
        <end position="478"/>
    </location>
</feature>
<evidence type="ECO:0000256" key="5">
    <source>
        <dbReference type="ARBA" id="ARBA00040742"/>
    </source>
</evidence>
<evidence type="ECO:0000256" key="4">
    <source>
        <dbReference type="ARBA" id="ARBA00023242"/>
    </source>
</evidence>
<dbReference type="Pfam" id="PF01798">
    <property type="entry name" value="Nop"/>
    <property type="match status" value="1"/>
</dbReference>
<dbReference type="InterPro" id="IPR012976">
    <property type="entry name" value="NOSIC"/>
</dbReference>
<feature type="domain" description="Nop" evidence="7">
    <location>
        <begin position="289"/>
        <end position="407"/>
    </location>
</feature>
<dbReference type="EMBL" id="JAPDFW010000092">
    <property type="protein sequence ID" value="KAJ5070888.1"/>
    <property type="molecule type" value="Genomic_DNA"/>
</dbReference>
<keyword evidence="9" id="KW-1185">Reference proteome</keyword>
<dbReference type="PROSITE" id="PS51358">
    <property type="entry name" value="NOP"/>
    <property type="match status" value="1"/>
</dbReference>
<dbReference type="InterPro" id="IPR002687">
    <property type="entry name" value="Nop_dom"/>
</dbReference>
<comment type="caution">
    <text evidence="8">The sequence shown here is derived from an EMBL/GenBank/DDBJ whole genome shotgun (WGS) entry which is preliminary data.</text>
</comment>
<organism evidence="8 9">
    <name type="scientific">Anaeramoeba ignava</name>
    <name type="common">Anaerobic marine amoeba</name>
    <dbReference type="NCBI Taxonomy" id="1746090"/>
    <lineage>
        <taxon>Eukaryota</taxon>
        <taxon>Metamonada</taxon>
        <taxon>Anaeramoebidae</taxon>
        <taxon>Anaeramoeba</taxon>
    </lineage>
</organism>
<dbReference type="PANTHER" id="PTHR10894">
    <property type="entry name" value="NUCLEOLAR PROTEIN 5 NUCLEOLAR PROTEIN NOP5 NOP58"/>
    <property type="match status" value="1"/>
</dbReference>
<gene>
    <name evidence="8" type="ORF">M0811_01869</name>
</gene>
<dbReference type="FunFam" id="1.10.246.90:FF:000001">
    <property type="entry name" value="Nucleolar protein 56"/>
    <property type="match status" value="1"/>
</dbReference>
<dbReference type="Gene3D" id="1.10.287.4070">
    <property type="match status" value="1"/>
</dbReference>
<comment type="subcellular location">
    <subcellularLocation>
        <location evidence="1">Nucleus</location>
        <location evidence="1">Nucleolus</location>
    </subcellularLocation>
</comment>
<name>A0A9Q0R8Y6_ANAIG</name>
<dbReference type="SUPFAM" id="SSF89124">
    <property type="entry name" value="Nop domain"/>
    <property type="match status" value="1"/>
</dbReference>
<dbReference type="InterPro" id="IPR036070">
    <property type="entry name" value="Nop_dom_sf"/>
</dbReference>
<evidence type="ECO:0000313" key="9">
    <source>
        <dbReference type="Proteomes" id="UP001149090"/>
    </source>
</evidence>
<dbReference type="InterPro" id="IPR045056">
    <property type="entry name" value="Nop56/Nop58"/>
</dbReference>
<dbReference type="PANTHER" id="PTHR10894:SF0">
    <property type="entry name" value="NUCLEOLAR PROTEIN 56"/>
    <property type="match status" value="1"/>
</dbReference>
<protein>
    <recommendedName>
        <fullName evidence="5">Nucleolar protein 56</fullName>
    </recommendedName>
</protein>
<evidence type="ECO:0000256" key="1">
    <source>
        <dbReference type="ARBA" id="ARBA00004604"/>
    </source>
</evidence>
<dbReference type="GO" id="GO:0042254">
    <property type="term" value="P:ribosome biogenesis"/>
    <property type="evidence" value="ECO:0007669"/>
    <property type="project" value="UniProtKB-KW"/>
</dbReference>
<evidence type="ECO:0000256" key="2">
    <source>
        <dbReference type="ARBA" id="ARBA00009211"/>
    </source>
</evidence>
<dbReference type="GO" id="GO:0031428">
    <property type="term" value="C:box C/D methylation guide snoRNP complex"/>
    <property type="evidence" value="ECO:0007669"/>
    <property type="project" value="InterPro"/>
</dbReference>
<feature type="compositionally biased region" description="Basic residues" evidence="6">
    <location>
        <begin position="453"/>
        <end position="463"/>
    </location>
</feature>
<dbReference type="GO" id="GO:0032040">
    <property type="term" value="C:small-subunit processome"/>
    <property type="evidence" value="ECO:0007669"/>
    <property type="project" value="InterPro"/>
</dbReference>
<evidence type="ECO:0000259" key="7">
    <source>
        <dbReference type="PROSITE" id="PS51358"/>
    </source>
</evidence>
<dbReference type="Pfam" id="PF08156">
    <property type="entry name" value="NOP5NT"/>
    <property type="match status" value="1"/>
</dbReference>
<dbReference type="AlphaFoldDB" id="A0A9Q0R8Y6"/>
<sequence length="478" mass="54668">MTLYILFESSIGYAIFEKLEMEEIAQTAEEVQKVIINVQAFSKLVKLKSMIKFSSPDEALENMNFIKEGLIHPTLINFLENNLSIYNKKGFQLGVVDNKLATEIHDKLGYSCRGSGYINEIVRGIRLHMEKLLSNQDMKKAQLGLGHAYSRSKVKFDVNKADNMIIQSISLQDQLEKDLNTFGMRAKEWYGWHFPELIKLVSDNYLYSQVCSFIQDKKSLSDNNIDALADIVSDEDLARKIVQAARSSMGLEISGIDTKMINSFTSQVVKLHQFKQKLSEYLNSKMHIIAPNLTAVIGEQVGARLIAYAGSLRNLAKFPASTVQILGAEKSLFRALRSKKNTPKYGLIFQSSFISRAFSKNKGRIARNLANKCSMASRIDAFRKNPSDAFGNKFKDQLEQRLVFLKKGVAPQKNIEAMQEAIQKDEQIQLEKQKKMKKQQKFEEIEENQNQKQKQKKQKKQKKQIQIENQNENQMKII</sequence>
<dbReference type="OrthoDB" id="6780543at2759"/>
<keyword evidence="4" id="KW-0539">Nucleus</keyword>
<comment type="similarity">
    <text evidence="2">Belongs to the NOP5/NOP56 family.</text>
</comment>
<evidence type="ECO:0000256" key="6">
    <source>
        <dbReference type="SAM" id="MobiDB-lite"/>
    </source>
</evidence>
<keyword evidence="3" id="KW-0690">Ribosome biogenesis</keyword>